<feature type="domain" description="ABC transporter" evidence="14">
    <location>
        <begin position="1254"/>
        <end position="1519"/>
    </location>
</feature>
<keyword evidence="17" id="KW-1185">Reference proteome</keyword>
<feature type="transmembrane region" description="Helical" evidence="13">
    <location>
        <begin position="542"/>
        <end position="563"/>
    </location>
</feature>
<dbReference type="CDD" id="cd18580">
    <property type="entry name" value="ABC_6TM_ABCC_D2"/>
    <property type="match status" value="1"/>
</dbReference>
<dbReference type="GO" id="GO:0005524">
    <property type="term" value="F:ATP binding"/>
    <property type="evidence" value="ECO:0007669"/>
    <property type="project" value="UniProtKB-KW"/>
</dbReference>
<dbReference type="SMART" id="SM00382">
    <property type="entry name" value="AAA"/>
    <property type="match status" value="2"/>
</dbReference>
<dbReference type="Pfam" id="PF00664">
    <property type="entry name" value="ABC_membrane"/>
    <property type="match status" value="1"/>
</dbReference>
<evidence type="ECO:0000256" key="4">
    <source>
        <dbReference type="ARBA" id="ARBA00022692"/>
    </source>
</evidence>
<evidence type="ECO:0000256" key="9">
    <source>
        <dbReference type="ARBA" id="ARBA00023136"/>
    </source>
</evidence>
<accession>A0AAD9S7X9</accession>
<sequence>MDFSGCRNDGAIVSVAVGCRGDFDFTIKFEKIVFSLIPSALFIVASVPRIVLLRRRNVLVDGALLRFAKLVRLSPFSDILVCKKPQLTYVPSHQGIISLLSVLQLSLLVLSVAKAGTYEAYFVSSSAMAFVSGLCLIPLSFLEHEKSPRPSILLSFYLALTLLLDIAQVRTLWLASRNHIEVTFSSVFTSSAVVKAVSLLLESQHKSRWIHWDTKEHSPEETSGLFGLGAFIWLNRLFLSGYAKVLKVGDLYPLDPAMCAETLNQRLDRHWQVSGSASRRRKYGLARALTKTLAIPILLPAFPRAAMAAFQFCQSFLINALLSYLEKPEPSKNVGYGLIGATILIYLGIAITFALYWYYQERAMYMGRGALVAAIYRKTTEVGLPAADNSALTLMSGDIERIVAGFLNVHELWANSAQVAIACWLLSQQIGLAFLAPLIVVGACAACSTFLARLTGPRQKLWMEQIQKRVGLTSTVIGQMKNLKMAGLAAPVGKLIQRMRIDELKAGARFRMILSFTATLGVTPLCISPVMAFAFASRTLGVTTIFTSMSYIVLLATPLSVLFQSIPTLMAAFTCLDRIQVFLESDERRDFRAGTYSATEEAGKLLASCSQERQNETTLATTPAIEISGGSFGWQSDRRVLASIDLKIPDAALTIIVGPVASGKSTLCKALLGETPVACGTTQMGFAPGSARVGYCDQNPYLSNATIRDNIIGFSSFELQRYDEVVEASMLRHDLDVLLPQGDQTQIGTDGIALSGGQKQRVCLARALYQNTAIVICDDVLRGLDADTEDHVFRKVFSADGILRRRKATVVLCTHSVRYLPFADHIIALNEKGTISEQGTFQELVTNQGYVYSLKVEDRANRKSDDGNGLPTDAKTRGEESKPTAVTALSSGKESEEEELSRMFGDVQVYRHYFSRIGISAQTVFILSAIAWGFFYSFQTVWLTFWSDDITTQHPAHSNAFYLGLYALFQVCTPISLLIMSMICFRTMVHQSGSRLHQDALDTVISAPLRFFARTDTGSITNLFSQDMTLVDGRLPMALTNLSLYIFSSLGQAAVIATSSPYLAITYPFLLAILYGIQKFYLRTSRQLRLLDLEAKSPLYSHFIDTIKGIATIRAFGWVPENVRMNQVYLDTSQRPAYLLAIIQRWLGFVLRLIVALLAIAIVTLATQLGSNTAFTGASLVTLMSFAEGLMYVITMYTLLETSIGAVSRLKNFSEKIKPEGSEDETLIPAPLWPQGTIKLDGVSATYEDIGEQLPGVSISNSPGDENSGRENASKDSPSLVLRGLKLDIRPGEKVAICGRSGSGKSSIISLLLRLLDPLPSCAENISMDDIVLSLVDRTTLRERVLTIPQEVVFLPDGTSFKMNLDPFGVSSDADCRAVLNSVGLWSLVEGQGGLTGGMAVDMLSQGQKQLFSLARALLRHKMRAEEHRNNHGDIGAMQRGVLLLDEFSSGVDHETDKVMQKIIREEFEAYTVIMVSHRLEMVLEFDTVVIMDAGSIVETGRPSELIEMEGSRFRELWMVGREKM</sequence>
<evidence type="ECO:0000259" key="14">
    <source>
        <dbReference type="PROSITE" id="PS50893"/>
    </source>
</evidence>
<dbReference type="InterPro" id="IPR017871">
    <property type="entry name" value="ABC_transporter-like_CS"/>
</dbReference>
<keyword evidence="3" id="KW-0813">Transport</keyword>
<dbReference type="Gene3D" id="3.40.50.300">
    <property type="entry name" value="P-loop containing nucleotide triphosphate hydrolases"/>
    <property type="match status" value="2"/>
</dbReference>
<evidence type="ECO:0000256" key="12">
    <source>
        <dbReference type="SAM" id="MobiDB-lite"/>
    </source>
</evidence>
<dbReference type="FunFam" id="3.40.50.300:FF:001854">
    <property type="entry name" value="ABC multidrug transporter (Eurofung)"/>
    <property type="match status" value="1"/>
</dbReference>
<evidence type="ECO:0000256" key="1">
    <source>
        <dbReference type="ARBA" id="ARBA00004141"/>
    </source>
</evidence>
<feature type="transmembrane region" description="Helical" evidence="13">
    <location>
        <begin position="121"/>
        <end position="142"/>
    </location>
</feature>
<evidence type="ECO:0000259" key="15">
    <source>
        <dbReference type="PROSITE" id="PS50929"/>
    </source>
</evidence>
<evidence type="ECO:0000256" key="8">
    <source>
        <dbReference type="ARBA" id="ARBA00023026"/>
    </source>
</evidence>
<proteinExistence type="inferred from homology"/>
<dbReference type="InterPro" id="IPR011527">
    <property type="entry name" value="ABC1_TM_dom"/>
</dbReference>
<feature type="transmembrane region" description="Helical" evidence="13">
    <location>
        <begin position="154"/>
        <end position="176"/>
    </location>
</feature>
<comment type="function">
    <text evidence="11">ABC-type transporter; part of the gene cluster that mediates the biosynthesis of the phomopsins, a group of hexapeptide mycotoxins which infects lupins and causes lupinosis disease in livestock.</text>
</comment>
<feature type="domain" description="ABC transporter" evidence="14">
    <location>
        <begin position="625"/>
        <end position="857"/>
    </location>
</feature>
<evidence type="ECO:0000256" key="2">
    <source>
        <dbReference type="ARBA" id="ARBA00009726"/>
    </source>
</evidence>
<dbReference type="InterPro" id="IPR003439">
    <property type="entry name" value="ABC_transporter-like_ATP-bd"/>
</dbReference>
<dbReference type="FunFam" id="1.20.1560.10:FF:000055">
    <property type="entry name" value="ABC multidrug transporter (Eurofung)"/>
    <property type="match status" value="1"/>
</dbReference>
<feature type="transmembrane region" description="Helical" evidence="13">
    <location>
        <begin position="434"/>
        <end position="454"/>
    </location>
</feature>
<evidence type="ECO:0000256" key="13">
    <source>
        <dbReference type="SAM" id="Phobius"/>
    </source>
</evidence>
<dbReference type="PROSITE" id="PS00211">
    <property type="entry name" value="ABC_TRANSPORTER_1"/>
    <property type="match status" value="2"/>
</dbReference>
<keyword evidence="8" id="KW-0843">Virulence</keyword>
<dbReference type="InterPro" id="IPR003593">
    <property type="entry name" value="AAA+_ATPase"/>
</dbReference>
<feature type="transmembrane region" description="Helical" evidence="13">
    <location>
        <begin position="965"/>
        <end position="985"/>
    </location>
</feature>
<dbReference type="GO" id="GO:0016887">
    <property type="term" value="F:ATP hydrolysis activity"/>
    <property type="evidence" value="ECO:0007669"/>
    <property type="project" value="InterPro"/>
</dbReference>
<dbReference type="SUPFAM" id="SSF90123">
    <property type="entry name" value="ABC transporter transmembrane region"/>
    <property type="match status" value="2"/>
</dbReference>
<evidence type="ECO:0000313" key="17">
    <source>
        <dbReference type="Proteomes" id="UP001265746"/>
    </source>
</evidence>
<feature type="transmembrane region" description="Helical" evidence="13">
    <location>
        <begin position="1149"/>
        <end position="1169"/>
    </location>
</feature>
<feature type="transmembrane region" description="Helical" evidence="13">
    <location>
        <begin position="924"/>
        <end position="945"/>
    </location>
</feature>
<dbReference type="GO" id="GO:0016020">
    <property type="term" value="C:membrane"/>
    <property type="evidence" value="ECO:0007669"/>
    <property type="project" value="UniProtKB-SubCell"/>
</dbReference>
<evidence type="ECO:0000256" key="6">
    <source>
        <dbReference type="ARBA" id="ARBA00022840"/>
    </source>
</evidence>
<feature type="transmembrane region" description="Helical" evidence="13">
    <location>
        <begin position="513"/>
        <end position="536"/>
    </location>
</feature>
<organism evidence="16 17">
    <name type="scientific">Phomopsis amygdali</name>
    <name type="common">Fusicoccum amygdali</name>
    <dbReference type="NCBI Taxonomy" id="1214568"/>
    <lineage>
        <taxon>Eukaryota</taxon>
        <taxon>Fungi</taxon>
        <taxon>Dikarya</taxon>
        <taxon>Ascomycota</taxon>
        <taxon>Pezizomycotina</taxon>
        <taxon>Sordariomycetes</taxon>
        <taxon>Sordariomycetidae</taxon>
        <taxon>Diaporthales</taxon>
        <taxon>Diaporthaceae</taxon>
        <taxon>Diaporthe</taxon>
    </lineage>
</organism>
<gene>
    <name evidence="16" type="ORF">N8I77_010849</name>
</gene>
<dbReference type="SUPFAM" id="SSF52540">
    <property type="entry name" value="P-loop containing nucleoside triphosphate hydrolases"/>
    <property type="match status" value="2"/>
</dbReference>
<dbReference type="CDD" id="cd18579">
    <property type="entry name" value="ABC_6TM_ABCC_D1"/>
    <property type="match status" value="1"/>
</dbReference>
<evidence type="ECO:0000256" key="5">
    <source>
        <dbReference type="ARBA" id="ARBA00022741"/>
    </source>
</evidence>
<dbReference type="Gene3D" id="1.20.1560.10">
    <property type="entry name" value="ABC transporter type 1, transmembrane domain"/>
    <property type="match status" value="2"/>
</dbReference>
<dbReference type="GO" id="GO:0140359">
    <property type="term" value="F:ABC-type transporter activity"/>
    <property type="evidence" value="ECO:0007669"/>
    <property type="project" value="InterPro"/>
</dbReference>
<name>A0AAD9S7X9_PHOAM</name>
<dbReference type="InterPro" id="IPR027417">
    <property type="entry name" value="P-loop_NTPase"/>
</dbReference>
<feature type="domain" description="ABC transmembrane type-1" evidence="15">
    <location>
        <begin position="305"/>
        <end position="571"/>
    </location>
</feature>
<keyword evidence="4 13" id="KW-0812">Transmembrane</keyword>
<dbReference type="PROSITE" id="PS50929">
    <property type="entry name" value="ABC_TM1F"/>
    <property type="match status" value="2"/>
</dbReference>
<dbReference type="PANTHER" id="PTHR24223">
    <property type="entry name" value="ATP-BINDING CASSETTE SUB-FAMILY C"/>
    <property type="match status" value="1"/>
</dbReference>
<dbReference type="FunFam" id="1.20.1560.10:FF:000066">
    <property type="entry name" value="ABC multidrug transporter (Eurofung)"/>
    <property type="match status" value="1"/>
</dbReference>
<dbReference type="InterPro" id="IPR050173">
    <property type="entry name" value="ABC_transporter_C-like"/>
</dbReference>
<dbReference type="EMBL" id="JAUJFL010000006">
    <property type="protein sequence ID" value="KAK2601395.1"/>
    <property type="molecule type" value="Genomic_DNA"/>
</dbReference>
<evidence type="ECO:0000256" key="11">
    <source>
        <dbReference type="ARBA" id="ARBA00059074"/>
    </source>
</evidence>
<dbReference type="Pfam" id="PF00005">
    <property type="entry name" value="ABC_tran"/>
    <property type="match status" value="2"/>
</dbReference>
<dbReference type="Proteomes" id="UP001265746">
    <property type="component" value="Unassembled WGS sequence"/>
</dbReference>
<feature type="domain" description="ABC transmembrane type-1" evidence="15">
    <location>
        <begin position="926"/>
        <end position="1187"/>
    </location>
</feature>
<dbReference type="PANTHER" id="PTHR24223:SF345">
    <property type="entry name" value="ABC MULTIDRUG TRANSPORTER (EUROFUNG)"/>
    <property type="match status" value="1"/>
</dbReference>
<feature type="region of interest" description="Disordered" evidence="12">
    <location>
        <begin position="861"/>
        <end position="894"/>
    </location>
</feature>
<evidence type="ECO:0000256" key="7">
    <source>
        <dbReference type="ARBA" id="ARBA00022989"/>
    </source>
</evidence>
<feature type="transmembrane region" description="Helical" evidence="13">
    <location>
        <begin position="284"/>
        <end position="302"/>
    </location>
</feature>
<protein>
    <submittedName>
        <fullName evidence="16">Uncharacterized protein</fullName>
    </submittedName>
</protein>
<evidence type="ECO:0000256" key="10">
    <source>
        <dbReference type="ARBA" id="ARBA00023180"/>
    </source>
</evidence>
<comment type="subcellular location">
    <subcellularLocation>
        <location evidence="1">Membrane</location>
        <topology evidence="1">Multi-pass membrane protein</topology>
    </subcellularLocation>
</comment>
<feature type="region of interest" description="Disordered" evidence="12">
    <location>
        <begin position="1254"/>
        <end position="1277"/>
    </location>
</feature>
<feature type="transmembrane region" description="Helical" evidence="13">
    <location>
        <begin position="337"/>
        <end position="359"/>
    </location>
</feature>
<keyword evidence="7 13" id="KW-1133">Transmembrane helix</keyword>
<dbReference type="InterPro" id="IPR036640">
    <property type="entry name" value="ABC1_TM_sf"/>
</dbReference>
<comment type="similarity">
    <text evidence="2">Belongs to the ABC transporter superfamily. ABCC family. Conjugate transporter (TC 3.A.1.208) subfamily.</text>
</comment>
<reference evidence="16" key="1">
    <citation type="submission" date="2023-06" db="EMBL/GenBank/DDBJ databases">
        <authorList>
            <person name="Noh H."/>
        </authorList>
    </citation>
    <scope>NUCLEOTIDE SEQUENCE</scope>
    <source>
        <strain evidence="16">DUCC20226</strain>
    </source>
</reference>
<dbReference type="PROSITE" id="PS50893">
    <property type="entry name" value="ABC_TRANSPORTER_2"/>
    <property type="match status" value="2"/>
</dbReference>
<feature type="transmembrane region" description="Helical" evidence="13">
    <location>
        <begin position="1189"/>
        <end position="1208"/>
    </location>
</feature>
<keyword evidence="6" id="KW-0067">ATP-binding</keyword>
<dbReference type="InterPro" id="IPR044726">
    <property type="entry name" value="ABCC_6TM_D2"/>
</dbReference>
<dbReference type="CDD" id="cd03250">
    <property type="entry name" value="ABCC_MRP_domain1"/>
    <property type="match status" value="1"/>
</dbReference>
<comment type="caution">
    <text evidence="16">The sequence shown here is derived from an EMBL/GenBank/DDBJ whole genome shotgun (WGS) entry which is preliminary data.</text>
</comment>
<keyword evidence="10" id="KW-0325">Glycoprotein</keyword>
<evidence type="ECO:0000256" key="3">
    <source>
        <dbReference type="ARBA" id="ARBA00022448"/>
    </source>
</evidence>
<feature type="transmembrane region" description="Helical" evidence="13">
    <location>
        <begin position="1062"/>
        <end position="1082"/>
    </location>
</feature>
<evidence type="ECO:0000313" key="16">
    <source>
        <dbReference type="EMBL" id="KAK2601395.1"/>
    </source>
</evidence>
<keyword evidence="5" id="KW-0547">Nucleotide-binding</keyword>
<feature type="transmembrane region" description="Helical" evidence="13">
    <location>
        <begin position="32"/>
        <end position="52"/>
    </location>
</feature>
<keyword evidence="9 13" id="KW-0472">Membrane</keyword>
<dbReference type="InterPro" id="IPR044746">
    <property type="entry name" value="ABCC_6TM_D1"/>
</dbReference>